<reference evidence="2 3" key="1">
    <citation type="submission" date="2024-04" db="EMBL/GenBank/DDBJ databases">
        <title>Complete genome sequence of Fusarium acuminatum.</title>
        <authorList>
            <person name="Lan B."/>
        </authorList>
    </citation>
    <scope>NUCLEOTIDE SEQUENCE [LARGE SCALE GENOMIC DNA]</scope>
    <source>
        <strain evidence="2">1A</strain>
    </source>
</reference>
<dbReference type="Proteomes" id="UP001489902">
    <property type="component" value="Chromosome 1"/>
</dbReference>
<keyword evidence="1" id="KW-1133">Transmembrane helix</keyword>
<accession>A0ABZ2WQF4</accession>
<dbReference type="PANTHER" id="PTHR35394">
    <property type="entry name" value="DUF3176 DOMAIN-CONTAINING PROTEIN"/>
    <property type="match status" value="1"/>
</dbReference>
<name>A0ABZ2WQF4_9HYPO</name>
<dbReference type="Pfam" id="PF11374">
    <property type="entry name" value="DUF3176"/>
    <property type="match status" value="1"/>
</dbReference>
<feature type="transmembrane region" description="Helical" evidence="1">
    <location>
        <begin position="216"/>
        <end position="240"/>
    </location>
</feature>
<evidence type="ECO:0000313" key="2">
    <source>
        <dbReference type="EMBL" id="WZH42053.1"/>
    </source>
</evidence>
<organism evidence="2 3">
    <name type="scientific">Fusarium acuminatum</name>
    <dbReference type="NCBI Taxonomy" id="5515"/>
    <lineage>
        <taxon>Eukaryota</taxon>
        <taxon>Fungi</taxon>
        <taxon>Dikarya</taxon>
        <taxon>Ascomycota</taxon>
        <taxon>Pezizomycotina</taxon>
        <taxon>Sordariomycetes</taxon>
        <taxon>Hypocreomycetidae</taxon>
        <taxon>Hypocreales</taxon>
        <taxon>Nectriaceae</taxon>
        <taxon>Fusarium</taxon>
        <taxon>Fusarium tricinctum species complex</taxon>
    </lineage>
</organism>
<proteinExistence type="predicted"/>
<dbReference type="PANTHER" id="PTHR35394:SF5">
    <property type="entry name" value="DUF3176 DOMAIN-CONTAINING PROTEIN"/>
    <property type="match status" value="1"/>
</dbReference>
<evidence type="ECO:0000256" key="1">
    <source>
        <dbReference type="SAM" id="Phobius"/>
    </source>
</evidence>
<keyword evidence="1" id="KW-0472">Membrane</keyword>
<keyword evidence="3" id="KW-1185">Reference proteome</keyword>
<evidence type="ECO:0000313" key="3">
    <source>
        <dbReference type="Proteomes" id="UP001489902"/>
    </source>
</evidence>
<feature type="transmembrane region" description="Helical" evidence="1">
    <location>
        <begin position="114"/>
        <end position="135"/>
    </location>
</feature>
<feature type="transmembrane region" description="Helical" evidence="1">
    <location>
        <begin position="155"/>
        <end position="176"/>
    </location>
</feature>
<protein>
    <submittedName>
        <fullName evidence="2">Uncharacterized protein</fullName>
    </submittedName>
</protein>
<dbReference type="InterPro" id="IPR021514">
    <property type="entry name" value="DUF3176"/>
</dbReference>
<dbReference type="EMBL" id="CP151260">
    <property type="protein sequence ID" value="WZH42053.1"/>
    <property type="molecule type" value="Genomic_DNA"/>
</dbReference>
<sequence length="594" mass="66088">MSTQYNNFYLPVKRKPVGSGEARILSTSDESHHIKPATEPLLFDVEDKCVNTAKASDHHKQPVDVVELVPLDNATTSMLNTDTEMTEKNTCQHEITQERRKEGMESMRRILNGWWQEMLCCALSMMSLIVLTIVLRRFDNQPLPQWPSGITLNTVLAFIATLCRAMLLVPVSEGLAQAKWTWFKKKPRPLKDFEAFDKASRGLGGSLELLARTKGWLVGIIAAVLLTTTIATSTITQFAITYPSRVIESGEKGIAVAWRLNESWGIDNPDYAINVTHLVEANLDFYHGSENITLPNGVYTLPGRGHTQFSGAPTFFVSKGPAISHKYLRNVSVFDYFAIYWDGAMKTPRAVEISIHWCIDTYEAKLVDNILKLNKTASHVPKLQIQNLEYQSLTTPDDDKEIYTVGSSSFRAIGSNLNDSLSGKSVYRSAERFFGTSGSDMLVQATKEIAQKDAKGNSTLEYFGMETAWWIAVNGMASNVASSLTNTLLPDDPNVDGVSLQSVVYVKVGWEWLALLSIQVGLSILLLICIIIETAKARVDVIKGSTVQVLFAISAEEKARMEHGMDESNALEREDRRQAHVELCKVGNNWILKG</sequence>
<keyword evidence="1" id="KW-0812">Transmembrane</keyword>
<gene>
    <name evidence="2" type="ORF">QYS62_003021</name>
</gene>
<feature type="transmembrane region" description="Helical" evidence="1">
    <location>
        <begin position="512"/>
        <end position="532"/>
    </location>
</feature>